<feature type="domain" description="YqaJ viral recombinase" evidence="2">
    <location>
        <begin position="13"/>
        <end position="149"/>
    </location>
</feature>
<evidence type="ECO:0000259" key="2">
    <source>
        <dbReference type="Pfam" id="PF09588"/>
    </source>
</evidence>
<keyword evidence="1" id="KW-0175">Coiled coil</keyword>
<dbReference type="InterPro" id="IPR051703">
    <property type="entry name" value="NF-kappa-B_Signaling_Reg"/>
</dbReference>
<accession>A0A4R8FS81</accession>
<proteinExistence type="predicted"/>
<evidence type="ECO:0000313" key="3">
    <source>
        <dbReference type="EMBL" id="TDX26785.1"/>
    </source>
</evidence>
<keyword evidence="3" id="KW-0255">Endonuclease</keyword>
<dbReference type="PANTHER" id="PTHR46609">
    <property type="entry name" value="EXONUCLEASE, PHAGE-TYPE/RECB, C-TERMINAL DOMAIN-CONTAINING PROTEIN"/>
    <property type="match status" value="1"/>
</dbReference>
<sequence length="337" mass="38480">MKIVNLSQGEEAWLEWRKAGITATDAAILLDLSPYKTRWRLWAEKVGFAREVDLSLNPLVRHGRENEDKARRAYEEAHGDMLLPVCVESSVNPLMRASLDGLDLNNQPVELKCPSDTVWQEVCRLGTQSAAYQLYYVQVQHQLLVTGAQRGTLVFWHAEHGMNEFVITLDKALLKRLIQAAAQFWQQVLNRNEPDKDPKRDLFIPEGDTVNEWIYAAEQYRLFDSELQELKARMDALKAKQGECLETMKGLMGEYHHADYCGVMITRFYVRGKVDYDKLLAEKAGDVEETDLDKYRGKPSERCRVTVTDSLAPRNIVEASVLAPLDAVPQEVESAYF</sequence>
<protein>
    <submittedName>
        <fullName evidence="3">Putative phage-type endonuclease</fullName>
    </submittedName>
</protein>
<dbReference type="EMBL" id="SOEC01000015">
    <property type="protein sequence ID" value="TDX26785.1"/>
    <property type="molecule type" value="Genomic_DNA"/>
</dbReference>
<evidence type="ECO:0000256" key="1">
    <source>
        <dbReference type="SAM" id="Coils"/>
    </source>
</evidence>
<dbReference type="InterPro" id="IPR011604">
    <property type="entry name" value="PDDEXK-like_dom_sf"/>
</dbReference>
<keyword evidence="3" id="KW-0378">Hydrolase</keyword>
<name>A0A4R8FS81_9GAMM</name>
<evidence type="ECO:0000313" key="4">
    <source>
        <dbReference type="Proteomes" id="UP000294489"/>
    </source>
</evidence>
<dbReference type="Gene3D" id="3.90.320.10">
    <property type="match status" value="1"/>
</dbReference>
<comment type="caution">
    <text evidence="3">The sequence shown here is derived from an EMBL/GenBank/DDBJ whole genome shotgun (WGS) entry which is preliminary data.</text>
</comment>
<reference evidence="3 4" key="1">
    <citation type="submission" date="2019-03" db="EMBL/GenBank/DDBJ databases">
        <title>Freshwater and sediment microbial communities from various areas in North America, analyzing microbe dynamics in response to fracking.</title>
        <authorList>
            <person name="Lamendella R."/>
        </authorList>
    </citation>
    <scope>NUCLEOTIDE SEQUENCE [LARGE SCALE GENOMIC DNA]</scope>
    <source>
        <strain evidence="3 4">6_TX</strain>
    </source>
</reference>
<dbReference type="GO" id="GO:0004519">
    <property type="term" value="F:endonuclease activity"/>
    <property type="evidence" value="ECO:0007669"/>
    <property type="project" value="UniProtKB-KW"/>
</dbReference>
<dbReference type="InterPro" id="IPR017482">
    <property type="entry name" value="Lambda-type_endonuclease"/>
</dbReference>
<organism evidence="3 4">
    <name type="scientific">Modicisalibacter xianhensis</name>
    <dbReference type="NCBI Taxonomy" id="442341"/>
    <lineage>
        <taxon>Bacteria</taxon>
        <taxon>Pseudomonadati</taxon>
        <taxon>Pseudomonadota</taxon>
        <taxon>Gammaproteobacteria</taxon>
        <taxon>Oceanospirillales</taxon>
        <taxon>Halomonadaceae</taxon>
        <taxon>Modicisalibacter</taxon>
    </lineage>
</organism>
<dbReference type="Proteomes" id="UP000294489">
    <property type="component" value="Unassembled WGS sequence"/>
</dbReference>
<dbReference type="InterPro" id="IPR019080">
    <property type="entry name" value="YqaJ_viral_recombinase"/>
</dbReference>
<dbReference type="Pfam" id="PF09588">
    <property type="entry name" value="YqaJ"/>
    <property type="match status" value="1"/>
</dbReference>
<dbReference type="RefSeq" id="WP_134019337.1">
    <property type="nucleotide sequence ID" value="NZ_SOEC01000015.1"/>
</dbReference>
<gene>
    <name evidence="3" type="ORF">DFO67_11550</name>
</gene>
<dbReference type="SUPFAM" id="SSF52980">
    <property type="entry name" value="Restriction endonuclease-like"/>
    <property type="match status" value="1"/>
</dbReference>
<dbReference type="AlphaFoldDB" id="A0A4R8FS81"/>
<dbReference type="OrthoDB" id="9135654at2"/>
<keyword evidence="3" id="KW-0540">Nuclease</keyword>
<dbReference type="PANTHER" id="PTHR46609:SF6">
    <property type="entry name" value="EXONUCLEASE, PHAGE-TYPE_RECB, C-TERMINAL DOMAIN-CONTAINING PROTEIN-RELATED"/>
    <property type="match status" value="1"/>
</dbReference>
<feature type="coiled-coil region" evidence="1">
    <location>
        <begin position="220"/>
        <end position="247"/>
    </location>
</feature>
<dbReference type="NCBIfam" id="TIGR03033">
    <property type="entry name" value="phage_rel_nuc"/>
    <property type="match status" value="1"/>
</dbReference>
<dbReference type="InterPro" id="IPR011335">
    <property type="entry name" value="Restrct_endonuc-II-like"/>
</dbReference>